<evidence type="ECO:0000256" key="1">
    <source>
        <dbReference type="ARBA" id="ARBA00022741"/>
    </source>
</evidence>
<evidence type="ECO:0000256" key="5">
    <source>
        <dbReference type="ARBA" id="ARBA00023239"/>
    </source>
</evidence>
<keyword evidence="2 6" id="KW-0067">ATP-binding</keyword>
<dbReference type="GO" id="GO:0005524">
    <property type="term" value="F:ATP binding"/>
    <property type="evidence" value="ECO:0007669"/>
    <property type="project" value="UniProtKB-KW"/>
</dbReference>
<dbReference type="SUPFAM" id="SSF53613">
    <property type="entry name" value="Ribokinase-like"/>
    <property type="match status" value="1"/>
</dbReference>
<keyword evidence="8" id="KW-0418">Kinase</keyword>
<evidence type="ECO:0000313" key="8">
    <source>
        <dbReference type="EMBL" id="TQM61983.1"/>
    </source>
</evidence>
<evidence type="ECO:0000313" key="9">
    <source>
        <dbReference type="Proteomes" id="UP000316747"/>
    </source>
</evidence>
<keyword evidence="5 6" id="KW-0456">Lyase</keyword>
<dbReference type="NCBIfam" id="TIGR00196">
    <property type="entry name" value="yjeF_cterm"/>
    <property type="match status" value="1"/>
</dbReference>
<protein>
    <recommendedName>
        <fullName evidence="6">ADP-dependent (S)-NAD(P)H-hydrate dehydratase</fullName>
        <ecNumber evidence="6">4.2.1.136</ecNumber>
    </recommendedName>
    <alternativeName>
        <fullName evidence="6">ADP-dependent NAD(P)HX dehydratase</fullName>
    </alternativeName>
</protein>
<dbReference type="InterPro" id="IPR029056">
    <property type="entry name" value="Ribokinase-like"/>
</dbReference>
<feature type="binding site" evidence="6">
    <location>
        <position position="233"/>
    </location>
    <ligand>
        <name>(6S)-NADPHX</name>
        <dbReference type="ChEBI" id="CHEBI:64076"/>
    </ligand>
</feature>
<feature type="binding site" evidence="6">
    <location>
        <position position="115"/>
    </location>
    <ligand>
        <name>(6S)-NADPHX</name>
        <dbReference type="ChEBI" id="CHEBI:64076"/>
    </ligand>
</feature>
<dbReference type="CDD" id="cd01171">
    <property type="entry name" value="YXKO-related"/>
    <property type="match status" value="1"/>
</dbReference>
<dbReference type="GO" id="GO:0052856">
    <property type="term" value="F:NAD(P)HX epimerase activity"/>
    <property type="evidence" value="ECO:0007669"/>
    <property type="project" value="TreeGrafter"/>
</dbReference>
<comment type="caution">
    <text evidence="6">Lacks conserved residue(s) required for the propagation of feature annotation.</text>
</comment>
<feature type="binding site" evidence="6">
    <location>
        <position position="232"/>
    </location>
    <ligand>
        <name>AMP</name>
        <dbReference type="ChEBI" id="CHEBI:456215"/>
    </ligand>
</feature>
<organism evidence="8 9">
    <name type="scientific">Humibacillus xanthopallidus</name>
    <dbReference type="NCBI Taxonomy" id="412689"/>
    <lineage>
        <taxon>Bacteria</taxon>
        <taxon>Bacillati</taxon>
        <taxon>Actinomycetota</taxon>
        <taxon>Actinomycetes</taxon>
        <taxon>Micrococcales</taxon>
        <taxon>Intrasporangiaceae</taxon>
        <taxon>Humibacillus</taxon>
    </lineage>
</organism>
<evidence type="ECO:0000256" key="3">
    <source>
        <dbReference type="ARBA" id="ARBA00022857"/>
    </source>
</evidence>
<dbReference type="GO" id="GO:0052855">
    <property type="term" value="F:ADP-dependent NAD(P)H-hydrate dehydratase activity"/>
    <property type="evidence" value="ECO:0007669"/>
    <property type="project" value="UniProtKB-UniRule"/>
</dbReference>
<dbReference type="GO" id="GO:0110051">
    <property type="term" value="P:metabolite repair"/>
    <property type="evidence" value="ECO:0007669"/>
    <property type="project" value="TreeGrafter"/>
</dbReference>
<dbReference type="GO" id="GO:0016301">
    <property type="term" value="F:kinase activity"/>
    <property type="evidence" value="ECO:0007669"/>
    <property type="project" value="UniProtKB-KW"/>
</dbReference>
<dbReference type="AlphaFoldDB" id="A0A543HUF1"/>
<gene>
    <name evidence="6" type="primary">nnrD</name>
    <name evidence="8" type="ORF">FBY41_2005</name>
</gene>
<evidence type="ECO:0000256" key="6">
    <source>
        <dbReference type="HAMAP-Rule" id="MF_01965"/>
    </source>
</evidence>
<dbReference type="GO" id="GO:0046496">
    <property type="term" value="P:nicotinamide nucleotide metabolic process"/>
    <property type="evidence" value="ECO:0007669"/>
    <property type="project" value="UniProtKB-UniRule"/>
</dbReference>
<dbReference type="EC" id="4.2.1.136" evidence="6"/>
<dbReference type="Pfam" id="PF01256">
    <property type="entry name" value="Carb_kinase"/>
    <property type="match status" value="1"/>
</dbReference>
<feature type="binding site" evidence="6">
    <location>
        <position position="44"/>
    </location>
    <ligand>
        <name>(6S)-NADPHX</name>
        <dbReference type="ChEBI" id="CHEBI:64076"/>
    </ligand>
</feature>
<evidence type="ECO:0000256" key="4">
    <source>
        <dbReference type="ARBA" id="ARBA00023027"/>
    </source>
</evidence>
<comment type="caution">
    <text evidence="8">The sequence shown here is derived from an EMBL/GenBank/DDBJ whole genome shotgun (WGS) entry which is preliminary data.</text>
</comment>
<sequence>MPDTEPTSLSPTVLRQWPLPRLGGDKHARGTALIVGGGRQTPGAVLLAAEAALRLGAGKVQVATTGSTAAHVAVALPEGYVEALPETREGDLLPSAASRILDLAAGADAVLMGPGLSDPLTSALLLGEVVPHLDCTLVLDALATAYLTPDLDRVSHLSGRVLLTPNVSELAATLALEVDEVRGDPETATRALARQTRATVLSGDETSYIVTPDGRCWSTAAGPPSLATAGSGDVKAGAVVALCARGAPVEQAAAWAAYCHGVSGERLARTTSGFLARDVVTELPSALAAIEAG</sequence>
<reference evidence="8 9" key="1">
    <citation type="submission" date="2019-06" db="EMBL/GenBank/DDBJ databases">
        <title>Genome sequencing of plant associated microbes to promote plant fitness in Sorghum bicolor and Oryza sativa.</title>
        <authorList>
            <person name="Coleman-Derr D."/>
        </authorList>
    </citation>
    <scope>NUCLEOTIDE SEQUENCE [LARGE SCALE GENOMIC DNA]</scope>
    <source>
        <strain evidence="8 9">KV-663</strain>
    </source>
</reference>
<comment type="catalytic activity">
    <reaction evidence="6">
        <text>(6S)-NADPHX + ADP = AMP + phosphate + NADPH + H(+)</text>
        <dbReference type="Rhea" id="RHEA:32235"/>
        <dbReference type="ChEBI" id="CHEBI:15378"/>
        <dbReference type="ChEBI" id="CHEBI:43474"/>
        <dbReference type="ChEBI" id="CHEBI:57783"/>
        <dbReference type="ChEBI" id="CHEBI:64076"/>
        <dbReference type="ChEBI" id="CHEBI:456215"/>
        <dbReference type="ChEBI" id="CHEBI:456216"/>
        <dbReference type="EC" id="4.2.1.136"/>
    </reaction>
</comment>
<comment type="cofactor">
    <cofactor evidence="6">
        <name>Mg(2+)</name>
        <dbReference type="ChEBI" id="CHEBI:18420"/>
    </cofactor>
</comment>
<dbReference type="PANTHER" id="PTHR12592">
    <property type="entry name" value="ATP-DEPENDENT (S)-NAD(P)H-HYDRATE DEHYDRATASE FAMILY MEMBER"/>
    <property type="match status" value="1"/>
</dbReference>
<keyword evidence="1 6" id="KW-0547">Nucleotide-binding</keyword>
<dbReference type="RefSeq" id="WP_141844003.1">
    <property type="nucleotide sequence ID" value="NZ_VFPM01000002.1"/>
</dbReference>
<keyword evidence="3 6" id="KW-0521">NADP</keyword>
<dbReference type="PROSITE" id="PS51383">
    <property type="entry name" value="YJEF_C_3"/>
    <property type="match status" value="1"/>
</dbReference>
<comment type="catalytic activity">
    <reaction evidence="6">
        <text>(6S)-NADHX + ADP = AMP + phosphate + NADH + H(+)</text>
        <dbReference type="Rhea" id="RHEA:32223"/>
        <dbReference type="ChEBI" id="CHEBI:15378"/>
        <dbReference type="ChEBI" id="CHEBI:43474"/>
        <dbReference type="ChEBI" id="CHEBI:57945"/>
        <dbReference type="ChEBI" id="CHEBI:64074"/>
        <dbReference type="ChEBI" id="CHEBI:456215"/>
        <dbReference type="ChEBI" id="CHEBI:456216"/>
        <dbReference type="EC" id="4.2.1.136"/>
    </reaction>
</comment>
<name>A0A543HUF1_9MICO</name>
<dbReference type="Gene3D" id="3.40.1190.20">
    <property type="match status" value="1"/>
</dbReference>
<accession>A0A543HUF1</accession>
<dbReference type="EMBL" id="VFPM01000002">
    <property type="protein sequence ID" value="TQM61983.1"/>
    <property type="molecule type" value="Genomic_DNA"/>
</dbReference>
<dbReference type="HAMAP" id="MF_01965">
    <property type="entry name" value="NADHX_dehydratase"/>
    <property type="match status" value="1"/>
</dbReference>
<keyword evidence="8" id="KW-0808">Transferase</keyword>
<feature type="domain" description="YjeF C-terminal" evidence="7">
    <location>
        <begin position="9"/>
        <end position="290"/>
    </location>
</feature>
<evidence type="ECO:0000259" key="7">
    <source>
        <dbReference type="PROSITE" id="PS51383"/>
    </source>
</evidence>
<dbReference type="InterPro" id="IPR000631">
    <property type="entry name" value="CARKD"/>
</dbReference>
<dbReference type="PANTHER" id="PTHR12592:SF0">
    <property type="entry name" value="ATP-DEPENDENT (S)-NAD(P)H-HYDRATE DEHYDRATASE"/>
    <property type="match status" value="1"/>
</dbReference>
<proteinExistence type="inferred from homology"/>
<keyword evidence="9" id="KW-1185">Reference proteome</keyword>
<dbReference type="Proteomes" id="UP000316747">
    <property type="component" value="Unassembled WGS sequence"/>
</dbReference>
<dbReference type="OrthoDB" id="9806925at2"/>
<comment type="subunit">
    <text evidence="6">Homotetramer.</text>
</comment>
<comment type="similarity">
    <text evidence="6">Belongs to the NnrD/CARKD family.</text>
</comment>
<keyword evidence="4 6" id="KW-0520">NAD</keyword>
<comment type="function">
    <text evidence="6">Catalyzes the dehydration of the S-form of NAD(P)HX at the expense of ADP, which is converted to AMP. Together with NAD(P)HX epimerase, which catalyzes the epimerization of the S- and R-forms, the enzyme allows the repair of both epimers of NAD(P)HX, a damaged form of NAD(P)H that is a result of enzymatic or heat-dependent hydration.</text>
</comment>
<evidence type="ECO:0000256" key="2">
    <source>
        <dbReference type="ARBA" id="ARBA00022840"/>
    </source>
</evidence>